<dbReference type="RefSeq" id="WP_024996309.1">
    <property type="nucleotide sequence ID" value="NZ_ATZI01000001.1"/>
</dbReference>
<dbReference type="OrthoDB" id="1366475at2"/>
<comment type="caution">
    <text evidence="1">The sequence shown here is derived from an EMBL/GenBank/DDBJ whole genome shotgun (WGS) entry which is preliminary data.</text>
</comment>
<dbReference type="AlphaFoldDB" id="A0A069D827"/>
<evidence type="ECO:0008006" key="3">
    <source>
        <dbReference type="Google" id="ProtNLM"/>
    </source>
</evidence>
<name>A0A069D827_9BACE</name>
<reference evidence="1 2" key="1">
    <citation type="journal article" date="2015" name="Microbes Environ.">
        <title>Distribution and evolution of nitrogen fixation genes in the phylum bacteroidetes.</title>
        <authorList>
            <person name="Inoue J."/>
            <person name="Oshima K."/>
            <person name="Suda W."/>
            <person name="Sakamoto M."/>
            <person name="Iino T."/>
            <person name="Noda S."/>
            <person name="Hongoh Y."/>
            <person name="Hattori M."/>
            <person name="Ohkuma M."/>
        </authorList>
    </citation>
    <scope>NUCLEOTIDE SEQUENCE [LARGE SCALE GENOMIC DNA]</scope>
    <source>
        <strain evidence="1 2">JCM 15093</strain>
    </source>
</reference>
<organism evidence="1 2">
    <name type="scientific">Bacteroides graminisolvens DSM 19988 = JCM 15093</name>
    <dbReference type="NCBI Taxonomy" id="1121097"/>
    <lineage>
        <taxon>Bacteria</taxon>
        <taxon>Pseudomonadati</taxon>
        <taxon>Bacteroidota</taxon>
        <taxon>Bacteroidia</taxon>
        <taxon>Bacteroidales</taxon>
        <taxon>Bacteroidaceae</taxon>
        <taxon>Bacteroides</taxon>
    </lineage>
</organism>
<dbReference type="EMBL" id="BAJS01000006">
    <property type="protein sequence ID" value="GAK36374.1"/>
    <property type="molecule type" value="Genomic_DNA"/>
</dbReference>
<evidence type="ECO:0000313" key="2">
    <source>
        <dbReference type="Proteomes" id="UP000027601"/>
    </source>
</evidence>
<accession>A0A069D827</accession>
<sequence>MVTKEVVEAFLKEFHQKLKIFSIIFRDDRGKNAQTLAELEITPKYRETVIKEIKVEDYCQGPIVDTLNHMGDMWVFGKDIKGQEVYIKISLGQENTNTICVSFHIAEYKMNYKFKGEKQ</sequence>
<protein>
    <recommendedName>
        <fullName evidence="3">Toxin</fullName>
    </recommendedName>
</protein>
<proteinExistence type="predicted"/>
<keyword evidence="2" id="KW-1185">Reference proteome</keyword>
<dbReference type="Proteomes" id="UP000027601">
    <property type="component" value="Unassembled WGS sequence"/>
</dbReference>
<dbReference type="eggNOG" id="ENOG5032TXT">
    <property type="taxonomic scope" value="Bacteria"/>
</dbReference>
<dbReference type="STRING" id="1121097.GCA_000428125_00734"/>
<evidence type="ECO:0000313" key="1">
    <source>
        <dbReference type="EMBL" id="GAK36374.1"/>
    </source>
</evidence>
<gene>
    <name evidence="1" type="ORF">JCM15093_1532</name>
</gene>